<protein>
    <submittedName>
        <fullName evidence="1">Uncharacterized protein</fullName>
    </submittedName>
</protein>
<keyword evidence="1" id="KW-0496">Mitochondrion</keyword>
<gene>
    <name evidence="1" type="primary">orf128</name>
</gene>
<sequence length="128" mass="14730">MTKSFKFKLLLVLLVGVFLLLQHGCWLLGLFASMEIFSSNSWGFCLLSFIPVAVYDNADTQNLEIIYENKGKSGVYRWVNFENKSLIFLNSERALCARSAEHPRLCPRHFKRNNILHNLSPSIQHVIT</sequence>
<reference evidence="1" key="1">
    <citation type="submission" date="2019-04" db="EMBL/GenBank/DDBJ databases">
        <authorList>
            <person name="Yu Z."/>
            <person name="Deng C."/>
        </authorList>
    </citation>
    <scope>NUCLEOTIDE SEQUENCE</scope>
</reference>
<geneLocation type="mitochondrion" evidence="1"/>
<dbReference type="AlphaFoldDB" id="A0A4Y5MZT1"/>
<dbReference type="EMBL" id="MK820635">
    <property type="protein sequence ID" value="QCW06936.1"/>
    <property type="molecule type" value="Genomic_DNA"/>
</dbReference>
<accession>A0A4Y5MZT1</accession>
<proteinExistence type="predicted"/>
<organism evidence="1">
    <name type="scientific">Orbilia brochopaga</name>
    <dbReference type="NCBI Taxonomy" id="3140254"/>
    <lineage>
        <taxon>Eukaryota</taxon>
        <taxon>Fungi</taxon>
        <taxon>Dikarya</taxon>
        <taxon>Ascomycota</taxon>
        <taxon>Pezizomycotina</taxon>
        <taxon>Orbiliomycetes</taxon>
        <taxon>Orbiliales</taxon>
        <taxon>Orbiliaceae</taxon>
        <taxon>Orbilia</taxon>
    </lineage>
</organism>
<evidence type="ECO:0000313" key="1">
    <source>
        <dbReference type="EMBL" id="QCW06936.1"/>
    </source>
</evidence>
<name>A0A4Y5MZT1_9PEZI</name>